<reference evidence="20" key="1">
    <citation type="submission" date="2025-08" db="UniProtKB">
        <authorList>
            <consortium name="RefSeq"/>
        </authorList>
    </citation>
    <scope>IDENTIFICATION</scope>
    <source>
        <strain evidence="20">Nigerian</strain>
        <tissue evidence="20">Liver and blood</tissue>
    </source>
</reference>
<feature type="transmembrane region" description="Helical" evidence="17">
    <location>
        <begin position="1399"/>
        <end position="1420"/>
    </location>
</feature>
<feature type="compositionally biased region" description="Basic and acidic residues" evidence="16">
    <location>
        <begin position="36"/>
        <end position="49"/>
    </location>
</feature>
<evidence type="ECO:0000313" key="21">
    <source>
        <dbReference type="Xenbase" id="XB-GENE-980342"/>
    </source>
</evidence>
<evidence type="ECO:0000256" key="11">
    <source>
        <dbReference type="ARBA" id="ARBA00023286"/>
    </source>
</evidence>
<evidence type="ECO:0000256" key="14">
    <source>
        <dbReference type="ARBA" id="ARBA00034430"/>
    </source>
</evidence>
<evidence type="ECO:0000313" key="19">
    <source>
        <dbReference type="Proteomes" id="UP000008143"/>
    </source>
</evidence>
<comment type="subcellular location">
    <subcellularLocation>
        <location evidence="1">Membrane</location>
        <topology evidence="1">Multi-pass membrane protein</topology>
    </subcellularLocation>
</comment>
<dbReference type="CDD" id="cd00038">
    <property type="entry name" value="CAP_ED"/>
    <property type="match status" value="1"/>
</dbReference>
<gene>
    <name evidence="20 21" type="primary">cngb1</name>
</gene>
<comment type="catalytic activity">
    <reaction evidence="15">
        <text>Na(+)(in) = Na(+)(out)</text>
        <dbReference type="Rhea" id="RHEA:34963"/>
        <dbReference type="ChEBI" id="CHEBI:29101"/>
    </reaction>
</comment>
<keyword evidence="9" id="KW-0406">Ion transport</keyword>
<keyword evidence="10 17" id="KW-0472">Membrane</keyword>
<feature type="compositionally biased region" description="Basic and acidic residues" evidence="16">
    <location>
        <begin position="903"/>
        <end position="917"/>
    </location>
</feature>
<feature type="region of interest" description="Disordered" evidence="16">
    <location>
        <begin position="1852"/>
        <end position="1891"/>
    </location>
</feature>
<proteinExistence type="predicted"/>
<evidence type="ECO:0000256" key="12">
    <source>
        <dbReference type="ARBA" id="ARBA00023303"/>
    </source>
</evidence>
<keyword evidence="13" id="KW-0844">Vision</keyword>
<dbReference type="PANTHER" id="PTHR45638">
    <property type="entry name" value="CYCLIC NUCLEOTIDE-GATED CATION CHANNEL SUBUNIT A"/>
    <property type="match status" value="1"/>
</dbReference>
<keyword evidence="6" id="KW-0547">Nucleotide-binding</keyword>
<feature type="compositionally biased region" description="Basic and acidic residues" evidence="16">
    <location>
        <begin position="805"/>
        <end position="828"/>
    </location>
</feature>
<evidence type="ECO:0000256" key="1">
    <source>
        <dbReference type="ARBA" id="ARBA00004141"/>
    </source>
</evidence>
<dbReference type="InterPro" id="IPR018490">
    <property type="entry name" value="cNMP-bd_dom_sf"/>
</dbReference>
<evidence type="ECO:0000256" key="16">
    <source>
        <dbReference type="SAM" id="MobiDB-lite"/>
    </source>
</evidence>
<evidence type="ECO:0000256" key="2">
    <source>
        <dbReference type="ARBA" id="ARBA00022448"/>
    </source>
</evidence>
<name>A0A8J1JH40_XENTR</name>
<feature type="compositionally biased region" description="Basic and acidic residues" evidence="16">
    <location>
        <begin position="926"/>
        <end position="945"/>
    </location>
</feature>
<dbReference type="AGR" id="Xenbase:XB-GENE-980342"/>
<keyword evidence="11" id="KW-1071">Ligand-gated ion channel</keyword>
<dbReference type="Gene3D" id="2.60.120.10">
    <property type="entry name" value="Jelly Rolls"/>
    <property type="match status" value="1"/>
</dbReference>
<dbReference type="Proteomes" id="UP000008143">
    <property type="component" value="Chromosome 4"/>
</dbReference>
<dbReference type="GO" id="GO:0005223">
    <property type="term" value="F:intracellularly cGMP-activated cation channel activity"/>
    <property type="evidence" value="ECO:0000318"/>
    <property type="project" value="GO_Central"/>
</dbReference>
<dbReference type="InterPro" id="IPR050866">
    <property type="entry name" value="CNG_cation_channel"/>
</dbReference>
<comment type="catalytic activity">
    <reaction evidence="14">
        <text>K(+)(in) = K(+)(out)</text>
        <dbReference type="Rhea" id="RHEA:29463"/>
        <dbReference type="ChEBI" id="CHEBI:29103"/>
    </reaction>
</comment>
<dbReference type="SUPFAM" id="SSF51206">
    <property type="entry name" value="cAMP-binding domain-like"/>
    <property type="match status" value="1"/>
</dbReference>
<keyword evidence="3" id="KW-0140">cGMP</keyword>
<feature type="compositionally biased region" description="Basic and acidic residues" evidence="16">
    <location>
        <begin position="372"/>
        <end position="386"/>
    </location>
</feature>
<evidence type="ECO:0000259" key="18">
    <source>
        <dbReference type="PROSITE" id="PS50042"/>
    </source>
</evidence>
<dbReference type="Pfam" id="PF00520">
    <property type="entry name" value="Ion_trans"/>
    <property type="match status" value="1"/>
</dbReference>
<feature type="compositionally biased region" description="Basic and acidic residues" evidence="16">
    <location>
        <begin position="106"/>
        <end position="129"/>
    </location>
</feature>
<feature type="region of interest" description="Disordered" evidence="16">
    <location>
        <begin position="244"/>
        <end position="283"/>
    </location>
</feature>
<dbReference type="CTD" id="1258"/>
<feature type="region of interest" description="Disordered" evidence="16">
    <location>
        <begin position="359"/>
        <end position="386"/>
    </location>
</feature>
<dbReference type="OrthoDB" id="421226at2759"/>
<feature type="compositionally biased region" description="Polar residues" evidence="16">
    <location>
        <begin position="870"/>
        <end position="882"/>
    </location>
</feature>
<feature type="region of interest" description="Disordered" evidence="16">
    <location>
        <begin position="518"/>
        <end position="553"/>
    </location>
</feature>
<dbReference type="GO" id="GO:0098655">
    <property type="term" value="P:monoatomic cation transmembrane transport"/>
    <property type="evidence" value="ECO:0000318"/>
    <property type="project" value="GO_Central"/>
</dbReference>
<feature type="region of interest" description="Disordered" evidence="16">
    <location>
        <begin position="86"/>
        <end position="132"/>
    </location>
</feature>
<dbReference type="GO" id="GO:0017071">
    <property type="term" value="C:intracellular cyclic nucleotide activated cation channel complex"/>
    <property type="evidence" value="ECO:0000318"/>
    <property type="project" value="GO_Central"/>
</dbReference>
<keyword evidence="5 17" id="KW-0812">Transmembrane</keyword>
<evidence type="ECO:0000256" key="13">
    <source>
        <dbReference type="ARBA" id="ARBA00023305"/>
    </source>
</evidence>
<feature type="region of interest" description="Disordered" evidence="16">
    <location>
        <begin position="768"/>
        <end position="843"/>
    </location>
</feature>
<dbReference type="PROSITE" id="PS00889">
    <property type="entry name" value="CNMP_BINDING_2"/>
    <property type="match status" value="1"/>
</dbReference>
<dbReference type="PROSITE" id="PS50042">
    <property type="entry name" value="CNMP_BINDING_3"/>
    <property type="match status" value="1"/>
</dbReference>
<evidence type="ECO:0000256" key="7">
    <source>
        <dbReference type="ARBA" id="ARBA00022989"/>
    </source>
</evidence>
<evidence type="ECO:0000256" key="17">
    <source>
        <dbReference type="SAM" id="Phobius"/>
    </source>
</evidence>
<feature type="compositionally biased region" description="Basic and acidic residues" evidence="16">
    <location>
        <begin position="768"/>
        <end position="783"/>
    </location>
</feature>
<sequence>MFSWIEKVIPQPPDTPRRTSAEAQGGCQASESTQQKCDEKETCVKKEADNPPDVVKTQEEEQESDKGAAGVLTWLSQGLGRVIPQPVESPTLSRANKESTVPAVVEQKEVPASETVEKPTEINPTDHMESTPAGVLSWLSQGLEKVVPQPSRTLKSGTSGGSEGGAVTVELPPPREEKSIVIEEPKISPPTPVHTPASVPVPESQPTIIEVQPATSSEPEVTATDKGSGAGVLGWLMQGLGKVVPQPENVAPLATKVEEEKPKEEEEEKPVPLPQKESKRSSDTGVFSWITQGIEKVIPQPSVIAKQDSQTITLCPVEEICILPTSPEDNLLVEDLETVNSHADETEEQCLAQAPAPIDTEEGRAPTNGLEEMCRSTSKPECREDDLKTTDKIQTFSEESQIYKDSVQACIAEGAKMELLIMSENNETDPVTGESPVKLLEDGTSLDTELQAAEGKLQVNEKVTQNGQDKVYMRGTNQELAEKGCQQTKETHTQSEKNGHLDIGQCLNKKQDQCVEGWENQDKENETKEAKIGSKNARDVKTDNEDGHWQDKAKGKVAHNRLSLEETIIIKQTQQMIIKSQSLELTQIQPSEEQQNKPDTVADMADTKERAQELKKTQCLNERDPQPEVETESRMELQRQLTEDMSFQFYGCEDIQQALWDEQNQQEDIKKQSFCEIQSEKELKEAQYDIDKMPTAEEDLHKTAEETDPREKINGQLMKDTILSRENIEHNDSGDRFDEKIKKIDIDIQPIEKEQRQLSIDMKTDAQLDEERHVQTEERHTQTEDPVCQTAEERQLSYDEDQIQTEERETQTDERFSPPVQKKSEHENVISQHAELVYPDKDAPYKKNECQEIYEVPQHNFIESKHEASESQLTEQQSQDQEFQNDKKEAQLEEVNQNLERAMQNEKKMCLSEKTENQTEEEDKSNEEKKYIQSEEEKNIEKEIFPKPGEQSVTEHVNQTDEERTVQSSVEIQIHYSQKRDSLEQQKIQIEEEVMNEVLRKDQNIIPEIDSNYDRNHEKEVALTPEAISSDQVKKELEDKDLVPVEEASHIETECSHEVMQYGDLTCDSALTTLLKSDDQKEEKGVEKEVLESENERLSWITEEDEDETELQVSYYQSESEEEIKVSHEVILEAPPEYLDTSVVVATQAVEETNYLKQFPVQIAGTLSLPEPDGGPFMHPAVSVEDVDSGSITDALEHEDFVRPPPSPCKHRTLTVPVTSLPAKSRKRTQSQEDIMEEMSDAAPEDEEVMERSASAISHSSAIITERLQELVRMFKDRTERVKEKLIDPELSSEDESPSASPSKKSAPPPPPPPPPAEEKKVEVEAQAEEEHYCEMLCCKFKTRPWRDRLLKLKFPSSIDPLTNVMYVLWLFFVVLAWNWNCWLIPVRWAFPYQTPSNIHYWLLMDYLCDLIYLLDITVFQSRLQFVRGGDIITNKKDMREHYFKSERFKMDLISLLPLDLLYLKFGVKSLLRLPRILKYMAFFEFNNRLEAILSKAYIYRVIRTTAYLLYCLHMNACLYYWASDYEGLSSTPWVFDGVGNSYIRCYYWAVKTLITIGGLPDPDTLFELWFQLLNYFMGVFAFSVMIGQMRDVVGAATAGQTYYRSCMDSTIKYMNCYKIPRSVQNRVKMWYEYTWQSQGMLDESELMVQLPDKMRLDLAIDVNYSIVSKVILFQGCDRQMIYDMLKRLRSVVYLPGDYVCKKGEIGREMYIIKAGQVQVLGGPDGKTVLVSLKAGSVFGEISLLAVGGGNRRTANVVAHGFTNLFILDKKDLNEILLHYPESQKLLRKKAKKMLKNSSKPKDEPGQEKGFLHIIPPRPETPKLLKAAIAATEKMGFKGFSKLRRRMKVKTTIEPTTSSPVPPGSPVHRRSPVPQIKPDDDDTTEIVSESADNTVFIRVSPSPRGDEQILSVEVTAPEDETK</sequence>
<evidence type="ECO:0000256" key="4">
    <source>
        <dbReference type="ARBA" id="ARBA00022606"/>
    </source>
</evidence>
<feature type="compositionally biased region" description="Basic and acidic residues" evidence="16">
    <location>
        <begin position="173"/>
        <end position="186"/>
    </location>
</feature>
<dbReference type="InterPro" id="IPR005821">
    <property type="entry name" value="Ion_trans_dom"/>
</dbReference>
<evidence type="ECO:0000256" key="3">
    <source>
        <dbReference type="ARBA" id="ARBA00022535"/>
    </source>
</evidence>
<dbReference type="InterPro" id="IPR014710">
    <property type="entry name" value="RmlC-like_jellyroll"/>
</dbReference>
<evidence type="ECO:0000256" key="5">
    <source>
        <dbReference type="ARBA" id="ARBA00022692"/>
    </source>
</evidence>
<dbReference type="InterPro" id="IPR018488">
    <property type="entry name" value="cNMP-bd_CS"/>
</dbReference>
<dbReference type="FunFam" id="1.10.287.630:FF:000001">
    <property type="entry name" value="Cyclic nucleotide-gated channel alpha 3"/>
    <property type="match status" value="1"/>
</dbReference>
<feature type="region of interest" description="Disordered" evidence="16">
    <location>
        <begin position="147"/>
        <end position="232"/>
    </location>
</feature>
<evidence type="ECO:0000256" key="15">
    <source>
        <dbReference type="ARBA" id="ARBA00036239"/>
    </source>
</evidence>
<evidence type="ECO:0000256" key="10">
    <source>
        <dbReference type="ARBA" id="ARBA00023136"/>
    </source>
</evidence>
<organism evidence="19 20">
    <name type="scientific">Xenopus tropicalis</name>
    <name type="common">Western clawed frog</name>
    <name type="synonym">Silurana tropicalis</name>
    <dbReference type="NCBI Taxonomy" id="8364"/>
    <lineage>
        <taxon>Eukaryota</taxon>
        <taxon>Metazoa</taxon>
        <taxon>Chordata</taxon>
        <taxon>Craniata</taxon>
        <taxon>Vertebrata</taxon>
        <taxon>Euteleostomi</taxon>
        <taxon>Amphibia</taxon>
        <taxon>Batrachia</taxon>
        <taxon>Anura</taxon>
        <taxon>Pipoidea</taxon>
        <taxon>Pipidae</taxon>
        <taxon>Xenopodinae</taxon>
        <taxon>Xenopus</taxon>
        <taxon>Silurana</taxon>
    </lineage>
</organism>
<dbReference type="Pfam" id="PF00027">
    <property type="entry name" value="cNMP_binding"/>
    <property type="match status" value="1"/>
</dbReference>
<dbReference type="FunFam" id="2.60.120.10:FF:000020">
    <property type="entry name" value="Cyclic nucleotide-gated channel beta 3"/>
    <property type="match status" value="1"/>
</dbReference>
<feature type="region of interest" description="Disordered" evidence="16">
    <location>
        <begin position="1221"/>
        <end position="1245"/>
    </location>
</feature>
<feature type="region of interest" description="Disordered" evidence="16">
    <location>
        <begin position="861"/>
        <end position="953"/>
    </location>
</feature>
<dbReference type="Gene3D" id="1.10.287.630">
    <property type="entry name" value="Helix hairpin bin"/>
    <property type="match status" value="1"/>
</dbReference>
<feature type="compositionally biased region" description="Pro residues" evidence="16">
    <location>
        <begin position="1307"/>
        <end position="1316"/>
    </location>
</feature>
<evidence type="ECO:0000256" key="8">
    <source>
        <dbReference type="ARBA" id="ARBA00022992"/>
    </source>
</evidence>
<keyword evidence="8" id="KW-0142">cGMP-binding</keyword>
<dbReference type="GO" id="GO:0005222">
    <property type="term" value="F:intracellularly cAMP-activated cation channel activity"/>
    <property type="evidence" value="ECO:0000318"/>
    <property type="project" value="GO_Central"/>
</dbReference>
<dbReference type="GO" id="GO:0001750">
    <property type="term" value="C:photoreceptor outer segment"/>
    <property type="evidence" value="ECO:0000318"/>
    <property type="project" value="GO_Central"/>
</dbReference>
<dbReference type="GO" id="GO:0007601">
    <property type="term" value="P:visual perception"/>
    <property type="evidence" value="ECO:0007669"/>
    <property type="project" value="UniProtKB-KW"/>
</dbReference>
<keyword evidence="4" id="KW-0716">Sensory transduction</keyword>
<feature type="region of interest" description="Disordered" evidence="16">
    <location>
        <begin position="1283"/>
        <end position="1324"/>
    </location>
</feature>
<dbReference type="SMART" id="SM00100">
    <property type="entry name" value="cNMP"/>
    <property type="match status" value="1"/>
</dbReference>
<accession>A0A8J1JH40</accession>
<feature type="compositionally biased region" description="Basic and acidic residues" evidence="16">
    <location>
        <begin position="520"/>
        <end position="553"/>
    </location>
</feature>
<keyword evidence="12" id="KW-0407">Ion channel</keyword>
<dbReference type="FunFam" id="1.10.287.70:FF:000072">
    <property type="entry name" value="Cyclic nucleotide gated channel beta 3"/>
    <property type="match status" value="1"/>
</dbReference>
<keyword evidence="2" id="KW-0813">Transport</keyword>
<dbReference type="GO" id="GO:0005886">
    <property type="term" value="C:plasma membrane"/>
    <property type="evidence" value="ECO:0000318"/>
    <property type="project" value="GO_Central"/>
</dbReference>
<feature type="region of interest" description="Disordered" evidence="16">
    <location>
        <begin position="1793"/>
        <end position="1817"/>
    </location>
</feature>
<feature type="region of interest" description="Disordered" evidence="16">
    <location>
        <begin position="1"/>
        <end position="67"/>
    </location>
</feature>
<dbReference type="GO" id="GO:0001895">
    <property type="term" value="P:retina homeostasis"/>
    <property type="evidence" value="ECO:0000318"/>
    <property type="project" value="GO_Central"/>
</dbReference>
<dbReference type="Gene3D" id="1.10.287.70">
    <property type="match status" value="1"/>
</dbReference>
<keyword evidence="19" id="KW-1185">Reference proteome</keyword>
<feature type="compositionally biased region" description="Acidic residues" evidence="16">
    <location>
        <begin position="1234"/>
        <end position="1245"/>
    </location>
</feature>
<dbReference type="GO" id="GO:0030553">
    <property type="term" value="F:cGMP binding"/>
    <property type="evidence" value="ECO:0000318"/>
    <property type="project" value="GO_Central"/>
</dbReference>
<keyword evidence="7 17" id="KW-1133">Transmembrane helix</keyword>
<protein>
    <submittedName>
        <fullName evidence="20">Cyclic nucleotide-gated cation channel beta-1</fullName>
    </submittedName>
</protein>
<dbReference type="GeneID" id="100496200"/>
<dbReference type="SUPFAM" id="SSF81324">
    <property type="entry name" value="Voltage-gated potassium channels"/>
    <property type="match status" value="1"/>
</dbReference>
<dbReference type="RefSeq" id="XP_031757189.1">
    <property type="nucleotide sequence ID" value="XM_031901329.1"/>
</dbReference>
<dbReference type="PANTHER" id="PTHR45638:SF16">
    <property type="entry name" value="CYCLIC NUCLEOTIDE-GATED CATION CHANNEL BETA-1"/>
    <property type="match status" value="1"/>
</dbReference>
<evidence type="ECO:0000256" key="9">
    <source>
        <dbReference type="ARBA" id="ARBA00023065"/>
    </source>
</evidence>
<dbReference type="InterPro" id="IPR000595">
    <property type="entry name" value="cNMP-bd_dom"/>
</dbReference>
<evidence type="ECO:0000256" key="6">
    <source>
        <dbReference type="ARBA" id="ARBA00022741"/>
    </source>
</evidence>
<dbReference type="KEGG" id="xtr:100496200"/>
<feature type="domain" description="Cyclic nucleotide-binding" evidence="18">
    <location>
        <begin position="1673"/>
        <end position="1777"/>
    </location>
</feature>
<dbReference type="OMA" id="VVESHEY"/>
<dbReference type="PROSITE" id="PS00888">
    <property type="entry name" value="CNMP_BINDING_1"/>
    <property type="match status" value="1"/>
</dbReference>
<feature type="transmembrane region" description="Helical" evidence="17">
    <location>
        <begin position="1367"/>
        <end position="1387"/>
    </location>
</feature>
<feature type="compositionally biased region" description="Basic and acidic residues" evidence="16">
    <location>
        <begin position="1800"/>
        <end position="1811"/>
    </location>
</feature>
<dbReference type="Xenbase" id="XB-GENE-980342">
    <property type="gene designation" value="cngb1"/>
</dbReference>
<evidence type="ECO:0000313" key="20">
    <source>
        <dbReference type="RefSeq" id="XP_031757189.1"/>
    </source>
</evidence>